<evidence type="ECO:0000313" key="4">
    <source>
        <dbReference type="Proteomes" id="UP000218209"/>
    </source>
</evidence>
<dbReference type="NCBIfam" id="TIGR01409">
    <property type="entry name" value="TAT_signal_seq"/>
    <property type="match status" value="1"/>
</dbReference>
<name>A0A1X6P3B1_PORUM</name>
<organism evidence="3 4">
    <name type="scientific">Porphyra umbilicalis</name>
    <name type="common">Purple laver</name>
    <name type="synonym">Red alga</name>
    <dbReference type="NCBI Taxonomy" id="2786"/>
    <lineage>
        <taxon>Eukaryota</taxon>
        <taxon>Rhodophyta</taxon>
        <taxon>Bangiophyceae</taxon>
        <taxon>Bangiales</taxon>
        <taxon>Bangiaceae</taxon>
        <taxon>Porphyra</taxon>
    </lineage>
</organism>
<dbReference type="AlphaFoldDB" id="A0A1X6P3B1"/>
<dbReference type="OrthoDB" id="193356at2759"/>
<feature type="compositionally biased region" description="Polar residues" evidence="1">
    <location>
        <begin position="279"/>
        <end position="291"/>
    </location>
</feature>
<reference evidence="3 4" key="1">
    <citation type="submission" date="2017-03" db="EMBL/GenBank/DDBJ databases">
        <title>WGS assembly of Porphyra umbilicalis.</title>
        <authorList>
            <person name="Brawley S.H."/>
            <person name="Blouin N.A."/>
            <person name="Ficko-Blean E."/>
            <person name="Wheeler G.L."/>
            <person name="Lohr M."/>
            <person name="Goodson H.V."/>
            <person name="Jenkins J.W."/>
            <person name="Blaby-Haas C.E."/>
            <person name="Helliwell K.E."/>
            <person name="Chan C."/>
            <person name="Marriage T."/>
            <person name="Bhattacharya D."/>
            <person name="Klein A.S."/>
            <person name="Badis Y."/>
            <person name="Brodie J."/>
            <person name="Cao Y."/>
            <person name="Collen J."/>
            <person name="Dittami S.M."/>
            <person name="Gachon C.M."/>
            <person name="Green B.R."/>
            <person name="Karpowicz S."/>
            <person name="Kim J.W."/>
            <person name="Kudahl U."/>
            <person name="Lin S."/>
            <person name="Michel G."/>
            <person name="Mittag M."/>
            <person name="Olson B.J."/>
            <person name="Pangilinan J."/>
            <person name="Peng Y."/>
            <person name="Qiu H."/>
            <person name="Shu S."/>
            <person name="Singer J.T."/>
            <person name="Smith A.G."/>
            <person name="Sprecher B.N."/>
            <person name="Wagner V."/>
            <person name="Wang W."/>
            <person name="Wang Z.-Y."/>
            <person name="Yan J."/>
            <person name="Yarish C."/>
            <person name="Zoeuner-Riek S."/>
            <person name="Zhuang Y."/>
            <person name="Zou Y."/>
            <person name="Lindquist E.A."/>
            <person name="Grimwood J."/>
            <person name="Barry K."/>
            <person name="Rokhsar D.S."/>
            <person name="Schmutz J."/>
            <person name="Stiller J.W."/>
            <person name="Grossman A.R."/>
            <person name="Prochnik S.E."/>
        </authorList>
    </citation>
    <scope>NUCLEOTIDE SEQUENCE [LARGE SCALE GENOMIC DNA]</scope>
    <source>
        <strain evidence="3">4086291</strain>
    </source>
</reference>
<feature type="region of interest" description="Disordered" evidence="1">
    <location>
        <begin position="420"/>
        <end position="443"/>
    </location>
</feature>
<accession>A0A1X6P3B1</accession>
<feature type="compositionally biased region" description="Low complexity" evidence="1">
    <location>
        <begin position="349"/>
        <end position="367"/>
    </location>
</feature>
<protein>
    <recommendedName>
        <fullName evidence="2">DUF6816 domain-containing protein</fullName>
    </recommendedName>
</protein>
<feature type="domain" description="DUF6816" evidence="2">
    <location>
        <begin position="143"/>
        <end position="225"/>
    </location>
</feature>
<dbReference type="InterPro" id="IPR049213">
    <property type="entry name" value="DUF6816"/>
</dbReference>
<dbReference type="PROSITE" id="PS51318">
    <property type="entry name" value="TAT"/>
    <property type="match status" value="1"/>
</dbReference>
<feature type="compositionally biased region" description="Low complexity" evidence="1">
    <location>
        <begin position="36"/>
        <end position="87"/>
    </location>
</feature>
<proteinExistence type="predicted"/>
<dbReference type="InterPro" id="IPR019546">
    <property type="entry name" value="TAT_signal_bac_arc"/>
</dbReference>
<dbReference type="EMBL" id="KV918918">
    <property type="protein sequence ID" value="OSX75113.1"/>
    <property type="molecule type" value="Genomic_DNA"/>
</dbReference>
<sequence>MAPTPPPAATTAFLAPSSGTAAVLTRHAGLQSVTSRRPPAGARRTGAQAPPTVAASADAPPAGGSAPHPADDGAPPSPAAPDATTPPTRRRLLHLSAAAAAAAVAGSIVPPPPANAASLPSPTLPSPGSLRSSISSAASALPGTGPSDVYYPSFFEGDWELSREPFSVESPTVEAAAAAGRPAPPAVVAARERSARRLGVAIAYPVRFIHHRGHVVADRAYNAIGREAAERAVVVGVSVGDVAAAMAIKGASMGGGAASGGAIAGGPTRRVRAPGSGRDSVSTTWSPDNPNVLTVTAGGSTREEKITKRSYVDEPGGYGTFVSSEYARIARLDEVVDEGGFGVGGGGSAAPSASRPCGGSSSGPCRRSSLRSARCPTRRAAWTASSKYPTALTRCWWSLRTRPRRSTHTRCRCWSSSTASSYRGQTRCGSSDGSVPTWGVRAR</sequence>
<evidence type="ECO:0000256" key="1">
    <source>
        <dbReference type="SAM" id="MobiDB-lite"/>
    </source>
</evidence>
<feature type="domain" description="DUF6816" evidence="2">
    <location>
        <begin position="280"/>
        <end position="335"/>
    </location>
</feature>
<keyword evidence="4" id="KW-1185">Reference proteome</keyword>
<dbReference type="Pfam" id="PF20670">
    <property type="entry name" value="DUF6816"/>
    <property type="match status" value="2"/>
</dbReference>
<evidence type="ECO:0000313" key="3">
    <source>
        <dbReference type="EMBL" id="OSX75113.1"/>
    </source>
</evidence>
<feature type="region of interest" description="Disordered" evidence="1">
    <location>
        <begin position="343"/>
        <end position="370"/>
    </location>
</feature>
<feature type="region of interest" description="Disordered" evidence="1">
    <location>
        <begin position="26"/>
        <end position="87"/>
    </location>
</feature>
<dbReference type="Proteomes" id="UP000218209">
    <property type="component" value="Unassembled WGS sequence"/>
</dbReference>
<feature type="region of interest" description="Disordered" evidence="1">
    <location>
        <begin position="115"/>
        <end position="139"/>
    </location>
</feature>
<evidence type="ECO:0000259" key="2">
    <source>
        <dbReference type="Pfam" id="PF20670"/>
    </source>
</evidence>
<feature type="region of interest" description="Disordered" evidence="1">
    <location>
        <begin position="263"/>
        <end position="291"/>
    </location>
</feature>
<gene>
    <name evidence="3" type="ORF">BU14_0255s0021</name>
</gene>
<feature type="compositionally biased region" description="Polar residues" evidence="1">
    <location>
        <begin position="420"/>
        <end position="434"/>
    </location>
</feature>
<dbReference type="InterPro" id="IPR006311">
    <property type="entry name" value="TAT_signal"/>
</dbReference>